<dbReference type="FunCoup" id="G0VJK6">
    <property type="interactions" value="92"/>
</dbReference>
<dbReference type="InParanoid" id="G0VJK6"/>
<evidence type="ECO:0000313" key="1">
    <source>
        <dbReference type="EMBL" id="CCC71686.1"/>
    </source>
</evidence>
<dbReference type="AlphaFoldDB" id="G0VJK6"/>
<proteinExistence type="predicted"/>
<dbReference type="HOGENOM" id="CLU_116422_0_0_1"/>
<keyword evidence="2" id="KW-1185">Reference proteome</keyword>
<dbReference type="EMBL" id="HE576760">
    <property type="protein sequence ID" value="CCC71686.1"/>
    <property type="molecule type" value="Genomic_DNA"/>
</dbReference>
<dbReference type="eggNOG" id="ENOG502S56F">
    <property type="taxonomic scope" value="Eukaryota"/>
</dbReference>
<name>G0VJK6_NAUCA</name>
<dbReference type="OrthoDB" id="4031914at2759"/>
<organism evidence="1 2">
    <name type="scientific">Naumovozyma castellii</name>
    <name type="common">Yeast</name>
    <name type="synonym">Saccharomyces castellii</name>
    <dbReference type="NCBI Taxonomy" id="27288"/>
    <lineage>
        <taxon>Eukaryota</taxon>
        <taxon>Fungi</taxon>
        <taxon>Dikarya</taxon>
        <taxon>Ascomycota</taxon>
        <taxon>Saccharomycotina</taxon>
        <taxon>Saccharomycetes</taxon>
        <taxon>Saccharomycetales</taxon>
        <taxon>Saccharomycetaceae</taxon>
        <taxon>Naumovozyma</taxon>
    </lineage>
</organism>
<dbReference type="GO" id="GO:0000321">
    <property type="term" value="P:re-entry into mitotic cell cycle after pheromone arrest"/>
    <property type="evidence" value="ECO:0007669"/>
    <property type="project" value="EnsemblFungi"/>
</dbReference>
<protein>
    <submittedName>
        <fullName evidence="1">Uncharacterized protein</fullName>
    </submittedName>
</protein>
<dbReference type="Proteomes" id="UP000001640">
    <property type="component" value="Chromosome 9"/>
</dbReference>
<evidence type="ECO:0000313" key="2">
    <source>
        <dbReference type="Proteomes" id="UP000001640"/>
    </source>
</evidence>
<dbReference type="GeneID" id="96905377"/>
<accession>G0VJK6</accession>
<dbReference type="GO" id="GO:0005783">
    <property type="term" value="C:endoplasmic reticulum"/>
    <property type="evidence" value="ECO:0007669"/>
    <property type="project" value="EnsemblFungi"/>
</dbReference>
<dbReference type="RefSeq" id="XP_003678032.1">
    <property type="nucleotide sequence ID" value="XM_003677984.1"/>
</dbReference>
<dbReference type="KEGG" id="ncs:NCAS_0I00180"/>
<reference key="2">
    <citation type="submission" date="2011-08" db="EMBL/GenBank/DDBJ databases">
        <title>Genome sequence of Naumovozyma castellii.</title>
        <authorList>
            <person name="Gordon J.L."/>
            <person name="Armisen D."/>
            <person name="Proux-Wera E."/>
            <person name="OhEigeartaigh S.S."/>
            <person name="Byrne K.P."/>
            <person name="Wolfe K.H."/>
        </authorList>
    </citation>
    <scope>NUCLEOTIDE SEQUENCE</scope>
    <source>
        <strain>Type strain:CBS 4309</strain>
    </source>
</reference>
<reference evidence="1 2" key="1">
    <citation type="journal article" date="2011" name="Proc. Natl. Acad. Sci. U.S.A.">
        <title>Evolutionary erosion of yeast sex chromosomes by mating-type switching accidents.</title>
        <authorList>
            <person name="Gordon J.L."/>
            <person name="Armisen D."/>
            <person name="Proux-Wera E."/>
            <person name="Oheigeartaigh S.S."/>
            <person name="Byrne K.P."/>
            <person name="Wolfe K.H."/>
        </authorList>
    </citation>
    <scope>NUCLEOTIDE SEQUENCE [LARGE SCALE GENOMIC DNA]</scope>
    <source>
        <strain evidence="2">ATCC 76901 / BCRC 22586 / CBS 4309 / NBRC 1992 / NRRL Y-12630</strain>
    </source>
</reference>
<sequence length="213" mass="25205">MNSNNTNANSDSFDYILQLTKVLTAECRASRQETDKIELNLQRIAKQVGLSYEQLTNKVNQEVQERYSETINETAKDEKERLIIENYQLIYQIEQAEYLKKRVWNLIKNINDHILSIKNFITQQRMNSLQDFDNFMFDNFENVERQLDDNIVNLDESNDITKENIALALEKLQKTMDGIDWTMVPRDSHHIQSLKRKLESFEQLYGISLNKSF</sequence>
<gene>
    <name evidence="1" type="primary">NCAS0I00180</name>
    <name evidence="1" type="ordered locus">NCAS_0I00180</name>
</gene>
<dbReference type="STRING" id="1064592.G0VJK6"/>
<dbReference type="GO" id="GO:0000137">
    <property type="term" value="C:Golgi cis cisterna"/>
    <property type="evidence" value="ECO:0007669"/>
    <property type="project" value="EnsemblFungi"/>
</dbReference>
<dbReference type="OMA" id="ECRANRQ"/>